<comment type="caution">
    <text evidence="1">The sequence shown here is derived from an EMBL/GenBank/DDBJ whole genome shotgun (WGS) entry which is preliminary data.</text>
</comment>
<gene>
    <name evidence="1" type="ORF">PQQ63_34255</name>
</gene>
<organism evidence="1 2">
    <name type="scientific">Paraburkholderia metrosideri</name>
    <dbReference type="NCBI Taxonomy" id="580937"/>
    <lineage>
        <taxon>Bacteria</taxon>
        <taxon>Pseudomonadati</taxon>
        <taxon>Pseudomonadota</taxon>
        <taxon>Betaproteobacteria</taxon>
        <taxon>Burkholderiales</taxon>
        <taxon>Burkholderiaceae</taxon>
        <taxon>Paraburkholderia</taxon>
    </lineage>
</organism>
<accession>A0ABW9E350</accession>
<dbReference type="Proteomes" id="UP001629432">
    <property type="component" value="Unassembled WGS sequence"/>
</dbReference>
<evidence type="ECO:0000313" key="2">
    <source>
        <dbReference type="Proteomes" id="UP001629432"/>
    </source>
</evidence>
<keyword evidence="2" id="KW-1185">Reference proteome</keyword>
<dbReference type="EMBL" id="JAQQCF010000048">
    <property type="protein sequence ID" value="MFM0641753.1"/>
    <property type="molecule type" value="Genomic_DNA"/>
</dbReference>
<dbReference type="RefSeq" id="WP_408340334.1">
    <property type="nucleotide sequence ID" value="NZ_JAQQCF010000048.1"/>
</dbReference>
<dbReference type="InterPro" id="IPR010583">
    <property type="entry name" value="MipA"/>
</dbReference>
<evidence type="ECO:0000313" key="1">
    <source>
        <dbReference type="EMBL" id="MFM0641753.1"/>
    </source>
</evidence>
<name>A0ABW9E350_9BURK</name>
<reference evidence="1 2" key="1">
    <citation type="journal article" date="2024" name="Chem. Sci.">
        <title>Discovery of megapolipeptins by genome mining of a Burkholderiales bacteria collection.</title>
        <authorList>
            <person name="Paulo B.S."/>
            <person name="Recchia M.J.J."/>
            <person name="Lee S."/>
            <person name="Fergusson C.H."/>
            <person name="Romanowski S.B."/>
            <person name="Hernandez A."/>
            <person name="Krull N."/>
            <person name="Liu D.Y."/>
            <person name="Cavanagh H."/>
            <person name="Bos A."/>
            <person name="Gray C.A."/>
            <person name="Murphy B.T."/>
            <person name="Linington R.G."/>
            <person name="Eustaquio A.S."/>
        </authorList>
    </citation>
    <scope>NUCLEOTIDE SEQUENCE [LARGE SCALE GENOMIC DNA]</scope>
    <source>
        <strain evidence="1 2">RL17-338-BIC-A</strain>
    </source>
</reference>
<sequence length="128" mass="13492">MSRQTVQTTNLKIQHLVVAARVSRGRAGCRLGTGLQSTCYGVTAEDAGRSGLPAVGPSGGLEHITGRGAAIYPFNKNWLGGAMIYCQRLTGSAPDSPIVAQRSAARAIRSRMASAWPMLSVECGRSLF</sequence>
<proteinExistence type="predicted"/>
<dbReference type="Pfam" id="PF06629">
    <property type="entry name" value="MipA"/>
    <property type="match status" value="1"/>
</dbReference>
<protein>
    <submittedName>
        <fullName evidence="1">MipA/OmpV family protein</fullName>
    </submittedName>
</protein>